<feature type="domain" description="URB1 central HEAT repeat" evidence="4">
    <location>
        <begin position="626"/>
        <end position="806"/>
    </location>
</feature>
<name>A0A0N1H7M6_9EURO</name>
<feature type="domain" description="URB1 C-terminal" evidence="3">
    <location>
        <begin position="876"/>
        <end position="1099"/>
    </location>
</feature>
<dbReference type="AlphaFoldDB" id="A0A0N1H7M6"/>
<dbReference type="GO" id="GO:0000463">
    <property type="term" value="P:maturation of LSU-rRNA from tricistronic rRNA transcript (SSU-rRNA, 5.8S rRNA, LSU-rRNA)"/>
    <property type="evidence" value="ECO:0007669"/>
    <property type="project" value="TreeGrafter"/>
</dbReference>
<organism evidence="5 6">
    <name type="scientific">Cyphellophora attinorum</name>
    <dbReference type="NCBI Taxonomy" id="1664694"/>
    <lineage>
        <taxon>Eukaryota</taxon>
        <taxon>Fungi</taxon>
        <taxon>Dikarya</taxon>
        <taxon>Ascomycota</taxon>
        <taxon>Pezizomycotina</taxon>
        <taxon>Eurotiomycetes</taxon>
        <taxon>Chaetothyriomycetidae</taxon>
        <taxon>Chaetothyriales</taxon>
        <taxon>Cyphellophoraceae</taxon>
        <taxon>Cyphellophora</taxon>
    </lineage>
</organism>
<dbReference type="STRING" id="1664694.A0A0N1H7M6"/>
<evidence type="ECO:0000313" key="5">
    <source>
        <dbReference type="EMBL" id="KPI39066.1"/>
    </source>
</evidence>
<evidence type="ECO:0000259" key="3">
    <source>
        <dbReference type="Pfam" id="PF16201"/>
    </source>
</evidence>
<dbReference type="InterPro" id="IPR032436">
    <property type="entry name" value="URB1_C"/>
</dbReference>
<dbReference type="InterPro" id="IPR021714">
    <property type="entry name" value="URB1_N"/>
</dbReference>
<dbReference type="EMBL" id="LFJN01000016">
    <property type="protein sequence ID" value="KPI39066.1"/>
    <property type="molecule type" value="Genomic_DNA"/>
</dbReference>
<dbReference type="Proteomes" id="UP000038010">
    <property type="component" value="Unassembled WGS sequence"/>
</dbReference>
<dbReference type="Pfam" id="PF16201">
    <property type="entry name" value="NopRA1"/>
    <property type="match status" value="1"/>
</dbReference>
<evidence type="ECO:0000256" key="1">
    <source>
        <dbReference type="SAM" id="MobiDB-lite"/>
    </source>
</evidence>
<evidence type="ECO:0000259" key="2">
    <source>
        <dbReference type="Pfam" id="PF11707"/>
    </source>
</evidence>
<evidence type="ECO:0000259" key="4">
    <source>
        <dbReference type="Pfam" id="PF26140"/>
    </source>
</evidence>
<dbReference type="InterPro" id="IPR016024">
    <property type="entry name" value="ARM-type_fold"/>
</dbReference>
<dbReference type="VEuPathDB" id="FungiDB:AB675_4535"/>
<dbReference type="GO" id="GO:0000466">
    <property type="term" value="P:maturation of 5.8S rRNA from tricistronic rRNA transcript (SSU-rRNA, 5.8S rRNA, LSU-rRNA)"/>
    <property type="evidence" value="ECO:0007669"/>
    <property type="project" value="TreeGrafter"/>
</dbReference>
<feature type="domain" description="URB1 N-terminal" evidence="2">
    <location>
        <begin position="93"/>
        <end position="437"/>
    </location>
</feature>
<gene>
    <name evidence="5" type="ORF">AB675_4535</name>
</gene>
<dbReference type="Pfam" id="PF11707">
    <property type="entry name" value="Npa1"/>
    <property type="match status" value="1"/>
</dbReference>
<dbReference type="OrthoDB" id="72892at2759"/>
<dbReference type="RefSeq" id="XP_017999029.1">
    <property type="nucleotide sequence ID" value="XM_018144680.1"/>
</dbReference>
<evidence type="ECO:0000313" key="6">
    <source>
        <dbReference type="Proteomes" id="UP000038010"/>
    </source>
</evidence>
<dbReference type="InterPro" id="IPR039844">
    <property type="entry name" value="URB1"/>
</dbReference>
<dbReference type="SUPFAM" id="SSF48371">
    <property type="entry name" value="ARM repeat"/>
    <property type="match status" value="1"/>
</dbReference>
<dbReference type="GO" id="GO:0005730">
    <property type="term" value="C:nucleolus"/>
    <property type="evidence" value="ECO:0007669"/>
    <property type="project" value="TreeGrafter"/>
</dbReference>
<dbReference type="PANTHER" id="PTHR13500:SF0">
    <property type="entry name" value="NUCLEOLAR PRE-RIBOSOMAL-ASSOCIATED PROTEIN 1"/>
    <property type="match status" value="1"/>
</dbReference>
<proteinExistence type="predicted"/>
<dbReference type="GeneID" id="28736560"/>
<protein>
    <submittedName>
        <fullName evidence="5">Nucleolar pre-ribosomal-associated protein 1</fullName>
    </submittedName>
</protein>
<feature type="region of interest" description="Disordered" evidence="1">
    <location>
        <begin position="908"/>
        <end position="935"/>
    </location>
</feature>
<reference evidence="5 6" key="1">
    <citation type="submission" date="2015-06" db="EMBL/GenBank/DDBJ databases">
        <title>Draft genome of the ant-associated black yeast Phialophora attae CBS 131958.</title>
        <authorList>
            <person name="Moreno L.F."/>
            <person name="Stielow B.J."/>
            <person name="de Hoog S."/>
            <person name="Vicente V.A."/>
            <person name="Weiss V.A."/>
            <person name="de Vries M."/>
            <person name="Cruz L.M."/>
            <person name="Souza E.M."/>
        </authorList>
    </citation>
    <scope>NUCLEOTIDE SEQUENCE [LARGE SCALE GENOMIC DNA]</scope>
    <source>
        <strain evidence="5 6">CBS 131958</strain>
    </source>
</reference>
<accession>A0A0N1H7M6</accession>
<comment type="caution">
    <text evidence="5">The sequence shown here is derived from an EMBL/GenBank/DDBJ whole genome shotgun (WGS) entry which is preliminary data.</text>
</comment>
<dbReference type="InterPro" id="IPR059018">
    <property type="entry name" value="HEAT_URB1"/>
</dbReference>
<sequence length="1163" mass="128657">MQEDGLRAAKRRKVNNELQHPDGDIRGAFELHNLLRFKQAADTEAKAGIERFRTFLVDVANENNSSEQTVLLKVLKQYCDDQSSSSKNQLDFSDLLLTWSFAAQSNSESVLSAVPAALAQFFRTINNELDFREFGLSLCHSLLKTDQVRLIERGLSAPKHKDFLISPCLRLLTEILSFDAGAVAANVFSRRDILFKRLDVLMDAQARQRQETDRRKPTVRRNAQRLLLAMLRYLDNEAKSELITQGRVLYSCVRNLLLDGGDIVRDVLKTFRLSLFTPELQKLVKSRFLNAGNLQLFAQLYDYPEEEADAGLDVLTVRQAVHEFLLTICTSTGAALIPQTGWYPPEYDLPDFQADDADSGIDLGLDSPYQSEDYITGAPVKNTNISMFLQKLSPSSDVLHSDLMLKTFGAAPELVADYFIKRPKPLGAPTDDNAWVGHFGFLYSIVELPLPPFSSHGDRRPLTPPPTSVVVESILPRPLDRATLTSFLKKNEDLTVISACRVVTVALQKLQSALATFKDGLSRPQLWSQAATRLTRVVAERVPVYGEIVAALQKTAKDAHDVRGTILECMAVYQQILPQVAAVSSFDPSPALLGVLELLRDTKLDAAARSGLEKQEIALVMIAGLSRSTKWWHKPQSDQLCLMMQLFMSLRGSEETVCTAIRDTVHPILVEKGVLVPKKASWLALTASLSDSIVKDDAVLPDFIENCMIRITKQPVKYLELAERAGTAASEAESISLIACAISEQWPFLLKNDDLDGLAEFVAKFFVLLAAADESAPVLKHFKNQMLDASESHKQHRKTLKKAFERQKRDPIALPVSSTPAATAAPARESIEHRDHKQVVDPFPAQTALPTTIKSLPPTYNIESDLTINPSTSRMAALIRSLSSPISEVRLGALSSLSALLPTLLGSNTTTTDSTMKPSATNSTTNNHPNSAYSESPQIHTLLGTLLETARNHTLSQPSTPIPSLITSLAATFYLPTLTDPSASLYARINSYLLRYPNWLPLTRILPYWIEHLLLEESDNDDHATEICQFLTAIGNGVLTPEDVSLCRRAHLFERLGSLYFQPGLRREVRKAVLRVFWVTAGIEGGADMLITRVGVRAWLDVVEPKEDAVLEMKGLVEALRARIEGGSDAEYIMRWEMGLSGTGKPEEEQKMAGLGVGMKGGA</sequence>
<keyword evidence="6" id="KW-1185">Reference proteome</keyword>
<dbReference type="Pfam" id="PF26140">
    <property type="entry name" value="HEAT_URB1"/>
    <property type="match status" value="1"/>
</dbReference>
<dbReference type="PANTHER" id="PTHR13500">
    <property type="entry name" value="NUCLEOLAR PRERIBOSOMAL-ASSOCIATED PROTEIN 1"/>
    <property type="match status" value="1"/>
</dbReference>